<protein>
    <recommendedName>
        <fullName evidence="6">Extracellular small neutral protease</fullName>
        <ecNumber evidence="5">3.4.24.77</ecNumber>
    </recommendedName>
    <alternativeName>
        <fullName evidence="14">Snapalysin</fullName>
    </alternativeName>
</protein>
<feature type="region of interest" description="Disordered" evidence="15">
    <location>
        <begin position="26"/>
        <end position="111"/>
    </location>
</feature>
<dbReference type="InterPro" id="IPR000013">
    <property type="entry name" value="Peptidase_M7"/>
</dbReference>
<dbReference type="InterPro" id="IPR024079">
    <property type="entry name" value="MetalloPept_cat_dom_sf"/>
</dbReference>
<keyword evidence="8 17" id="KW-0645">Protease</keyword>
<evidence type="ECO:0000256" key="2">
    <source>
        <dbReference type="ARBA" id="ARBA00001947"/>
    </source>
</evidence>
<comment type="similarity">
    <text evidence="4">Belongs to the peptidase M7 family.</text>
</comment>
<sequence>MRIRLHRWAAACVPLTLFAATACGGPESDAASQVDETKVSATNDSTGDSGRGSGEIPSRGSGSRGTSEVGESAGPGGPGPEGGPAADREWPENDVTGAIPLPVRGAGAGGSGAGRGDAVTLTYDAGAGEGFGAAIRAAADSWNDSVSEVNLQPAGAGTEADIRIVVSKGWPGADPEGPGLGKGTVTIGRRALAQGHDAIRVVAHEFGHILGLEDKQPGPCSSVMSGKSPGAACTNSYPNAAEIREVRRNFGPTAAIG</sequence>
<keyword evidence="16" id="KW-0732">Signal</keyword>
<comment type="catalytic activity">
    <reaction evidence="1">
        <text>Hydrolyzes proteins with a preference for Tyr or Phe in the P1' position. Has no action on amino-acid p-nitroanilides.</text>
        <dbReference type="EC" id="3.4.24.77"/>
    </reaction>
</comment>
<evidence type="ECO:0000256" key="15">
    <source>
        <dbReference type="SAM" id="MobiDB-lite"/>
    </source>
</evidence>
<feature type="compositionally biased region" description="Polar residues" evidence="15">
    <location>
        <begin position="39"/>
        <end position="48"/>
    </location>
</feature>
<feature type="chain" id="PRO_5038635688" description="Extracellular small neutral protease" evidence="16">
    <location>
        <begin position="25"/>
        <end position="257"/>
    </location>
</feature>
<evidence type="ECO:0000256" key="1">
    <source>
        <dbReference type="ARBA" id="ARBA00000612"/>
    </source>
</evidence>
<accession>A0A7T1WS42</accession>
<evidence type="ECO:0000256" key="4">
    <source>
        <dbReference type="ARBA" id="ARBA00006571"/>
    </source>
</evidence>
<dbReference type="GO" id="GO:0004222">
    <property type="term" value="F:metalloendopeptidase activity"/>
    <property type="evidence" value="ECO:0007669"/>
    <property type="project" value="InterPro"/>
</dbReference>
<proteinExistence type="inferred from homology"/>
<dbReference type="GO" id="GO:0006508">
    <property type="term" value="P:proteolysis"/>
    <property type="evidence" value="ECO:0007669"/>
    <property type="project" value="UniProtKB-KW"/>
</dbReference>
<keyword evidence="13" id="KW-1015">Disulfide bond</keyword>
<evidence type="ECO:0000256" key="14">
    <source>
        <dbReference type="ARBA" id="ARBA00029927"/>
    </source>
</evidence>
<dbReference type="KEGG" id="sbat:G4Z16_22830"/>
<dbReference type="PROSITE" id="PS51257">
    <property type="entry name" value="PROKAR_LIPOPROTEIN"/>
    <property type="match status" value="1"/>
</dbReference>
<keyword evidence="12 17" id="KW-0482">Metalloprotease</keyword>
<evidence type="ECO:0000313" key="17">
    <source>
        <dbReference type="EMBL" id="QPP08768.1"/>
    </source>
</evidence>
<evidence type="ECO:0000256" key="6">
    <source>
        <dbReference type="ARBA" id="ARBA00019129"/>
    </source>
</evidence>
<dbReference type="AlphaFoldDB" id="A0A7T1WS42"/>
<feature type="signal peptide" evidence="16">
    <location>
        <begin position="1"/>
        <end position="24"/>
    </location>
</feature>
<keyword evidence="18" id="KW-1185">Reference proteome</keyword>
<keyword evidence="10 17" id="KW-0378">Hydrolase</keyword>
<keyword evidence="9" id="KW-0479">Metal-binding</keyword>
<reference evidence="18" key="1">
    <citation type="submission" date="2020-02" db="EMBL/GenBank/DDBJ databases">
        <title>Streptomyces sp. ASO4wet.</title>
        <authorList>
            <person name="Risdian C."/>
            <person name="Landwehr W."/>
            <person name="Schupp P."/>
            <person name="Wink J."/>
        </authorList>
    </citation>
    <scope>NUCLEOTIDE SEQUENCE [LARGE SCALE GENOMIC DNA]</scope>
    <source>
        <strain evidence="18">ASO4wet</strain>
    </source>
</reference>
<dbReference type="GO" id="GO:0008270">
    <property type="term" value="F:zinc ion binding"/>
    <property type="evidence" value="ECO:0007669"/>
    <property type="project" value="InterPro"/>
</dbReference>
<dbReference type="SUPFAM" id="SSF55486">
    <property type="entry name" value="Metalloproteases ('zincins'), catalytic domain"/>
    <property type="match status" value="1"/>
</dbReference>
<dbReference type="PRINTS" id="PR00787">
    <property type="entry name" value="NEUTRALPTASE"/>
</dbReference>
<evidence type="ECO:0000256" key="16">
    <source>
        <dbReference type="SAM" id="SignalP"/>
    </source>
</evidence>
<evidence type="ECO:0000256" key="12">
    <source>
        <dbReference type="ARBA" id="ARBA00023049"/>
    </source>
</evidence>
<name>A0A7T1WS42_9ACTN</name>
<dbReference type="Gene3D" id="3.40.390.10">
    <property type="entry name" value="Collagenase (Catalytic Domain)"/>
    <property type="match status" value="1"/>
</dbReference>
<organism evidence="17 18">
    <name type="scientific">Streptomyces bathyalis</name>
    <dbReference type="NCBI Taxonomy" id="2710756"/>
    <lineage>
        <taxon>Bacteria</taxon>
        <taxon>Bacillati</taxon>
        <taxon>Actinomycetota</taxon>
        <taxon>Actinomycetes</taxon>
        <taxon>Kitasatosporales</taxon>
        <taxon>Streptomycetaceae</taxon>
        <taxon>Streptomyces</taxon>
    </lineage>
</organism>
<evidence type="ECO:0000256" key="7">
    <source>
        <dbReference type="ARBA" id="ARBA00022525"/>
    </source>
</evidence>
<dbReference type="GO" id="GO:0005576">
    <property type="term" value="C:extracellular region"/>
    <property type="evidence" value="ECO:0007669"/>
    <property type="project" value="UniProtKB-SubCell"/>
</dbReference>
<evidence type="ECO:0000256" key="9">
    <source>
        <dbReference type="ARBA" id="ARBA00022723"/>
    </source>
</evidence>
<evidence type="ECO:0000256" key="3">
    <source>
        <dbReference type="ARBA" id="ARBA00004613"/>
    </source>
</evidence>
<evidence type="ECO:0000256" key="5">
    <source>
        <dbReference type="ARBA" id="ARBA00012325"/>
    </source>
</evidence>
<evidence type="ECO:0000256" key="11">
    <source>
        <dbReference type="ARBA" id="ARBA00022833"/>
    </source>
</evidence>
<comment type="cofactor">
    <cofactor evidence="2">
        <name>Zn(2+)</name>
        <dbReference type="ChEBI" id="CHEBI:29105"/>
    </cofactor>
</comment>
<evidence type="ECO:0000256" key="8">
    <source>
        <dbReference type="ARBA" id="ARBA00022670"/>
    </source>
</evidence>
<evidence type="ECO:0000256" key="10">
    <source>
        <dbReference type="ARBA" id="ARBA00022801"/>
    </source>
</evidence>
<dbReference type="Proteomes" id="UP000595046">
    <property type="component" value="Chromosome"/>
</dbReference>
<keyword evidence="7" id="KW-0964">Secreted</keyword>
<dbReference type="RefSeq" id="WP_197352553.1">
    <property type="nucleotide sequence ID" value="NZ_CP048882.1"/>
</dbReference>
<evidence type="ECO:0000256" key="13">
    <source>
        <dbReference type="ARBA" id="ARBA00023157"/>
    </source>
</evidence>
<dbReference type="EC" id="3.4.24.77" evidence="5"/>
<gene>
    <name evidence="17" type="ORF">G4Z16_22830</name>
</gene>
<dbReference type="Pfam" id="PF02031">
    <property type="entry name" value="Peptidase_M7"/>
    <property type="match status" value="1"/>
</dbReference>
<feature type="compositionally biased region" description="Gly residues" evidence="15">
    <location>
        <begin position="73"/>
        <end position="82"/>
    </location>
</feature>
<evidence type="ECO:0000313" key="18">
    <source>
        <dbReference type="Proteomes" id="UP000595046"/>
    </source>
</evidence>
<dbReference type="EMBL" id="CP048882">
    <property type="protein sequence ID" value="QPP08768.1"/>
    <property type="molecule type" value="Genomic_DNA"/>
</dbReference>
<comment type="subcellular location">
    <subcellularLocation>
        <location evidence="3">Secreted</location>
    </subcellularLocation>
</comment>
<keyword evidence="11" id="KW-0862">Zinc</keyword>